<feature type="transmembrane region" description="Helical" evidence="2">
    <location>
        <begin position="192"/>
        <end position="214"/>
    </location>
</feature>
<feature type="transmembrane region" description="Helical" evidence="2">
    <location>
        <begin position="159"/>
        <end position="178"/>
    </location>
</feature>
<name>A0ABP0I791_9DINO</name>
<reference evidence="4 5" key="1">
    <citation type="submission" date="2024-02" db="EMBL/GenBank/DDBJ databases">
        <authorList>
            <person name="Chen Y."/>
            <person name="Shah S."/>
            <person name="Dougan E. K."/>
            <person name="Thang M."/>
            <person name="Chan C."/>
        </authorList>
    </citation>
    <scope>NUCLEOTIDE SEQUENCE [LARGE SCALE GENOMIC DNA]</scope>
</reference>
<comment type="caution">
    <text evidence="4">The sequence shown here is derived from an EMBL/GenBank/DDBJ whole genome shotgun (WGS) entry which is preliminary data.</text>
</comment>
<keyword evidence="5" id="KW-1185">Reference proteome</keyword>
<keyword evidence="2" id="KW-1133">Transmembrane helix</keyword>
<dbReference type="EMBL" id="CAXAMN010002224">
    <property type="protein sequence ID" value="CAK8998442.1"/>
    <property type="molecule type" value="Genomic_DNA"/>
</dbReference>
<keyword evidence="2" id="KW-0812">Transmembrane</keyword>
<feature type="transmembrane region" description="Helical" evidence="2">
    <location>
        <begin position="453"/>
        <end position="476"/>
    </location>
</feature>
<feature type="domain" description="EF-hand" evidence="3">
    <location>
        <begin position="31"/>
        <end position="66"/>
    </location>
</feature>
<dbReference type="SUPFAM" id="SSF47473">
    <property type="entry name" value="EF-hand"/>
    <property type="match status" value="1"/>
</dbReference>
<organism evidence="4 5">
    <name type="scientific">Durusdinium trenchii</name>
    <dbReference type="NCBI Taxonomy" id="1381693"/>
    <lineage>
        <taxon>Eukaryota</taxon>
        <taxon>Sar</taxon>
        <taxon>Alveolata</taxon>
        <taxon>Dinophyceae</taxon>
        <taxon>Suessiales</taxon>
        <taxon>Symbiodiniaceae</taxon>
        <taxon>Durusdinium</taxon>
    </lineage>
</organism>
<sequence length="559" mass="61566">MVSIPGDDGSLGRFEFVAACEALLSDAPGCASVSDLHELFDILDPQCTGHVSLEEFSRLLEAYRQVPKAVDGHSAAVRLLEEQRGLPPSPSVRGGGGLVLSPLAGLRAWMLQHGWIFHDLEVRLAPDEKDQHLWSDGSSSCRCRDLSATLDPWVSRRTVVILLGIDLILCLLLCRIFTEHAPLAQLGMPEGSGWICILSILTLRMGSQIFGTVAACRRSNKLLRRYYNVFMLNLLLSVVILRPLLLCECFCFEPSMDLVMTPRASRREAEQCDVWSSFEEASSRRLKAVEWPNCAQRELSLVPDLFKVAKNVSLQSAKRSCVILPFPRPLATLLLEMEPEVWDWASAPLLDLHPELMSCFKLRRCGALHLRCEAGEEGTASGTGTASCGNLTACKLHHPVMPHSQPVDTEPAALASCPPNGWEVSFLKDLEKYECFRFRIGAAHGPATELCRLVVRAAVTLLVVAALLALPCAIVIRKFLENNCGDFIDTEEQFDVGTFYDSRYSMSDSFVPGAGASYFRATKTRSFSTGNNVELASVGRASPPWPPQVRGRAKRAKPL</sequence>
<dbReference type="Proteomes" id="UP001642484">
    <property type="component" value="Unassembled WGS sequence"/>
</dbReference>
<protein>
    <recommendedName>
        <fullName evidence="3">EF-hand domain-containing protein</fullName>
    </recommendedName>
</protein>
<evidence type="ECO:0000256" key="1">
    <source>
        <dbReference type="SAM" id="MobiDB-lite"/>
    </source>
</evidence>
<evidence type="ECO:0000313" key="5">
    <source>
        <dbReference type="Proteomes" id="UP001642484"/>
    </source>
</evidence>
<proteinExistence type="predicted"/>
<feature type="transmembrane region" description="Helical" evidence="2">
    <location>
        <begin position="226"/>
        <end position="245"/>
    </location>
</feature>
<dbReference type="PROSITE" id="PS50222">
    <property type="entry name" value="EF_HAND_2"/>
    <property type="match status" value="1"/>
</dbReference>
<keyword evidence="2" id="KW-0472">Membrane</keyword>
<evidence type="ECO:0000256" key="2">
    <source>
        <dbReference type="SAM" id="Phobius"/>
    </source>
</evidence>
<feature type="region of interest" description="Disordered" evidence="1">
    <location>
        <begin position="538"/>
        <end position="559"/>
    </location>
</feature>
<dbReference type="InterPro" id="IPR011992">
    <property type="entry name" value="EF-hand-dom_pair"/>
</dbReference>
<accession>A0ABP0I791</accession>
<gene>
    <name evidence="4" type="ORF">CCMP2556_LOCUS5251</name>
</gene>
<dbReference type="InterPro" id="IPR002048">
    <property type="entry name" value="EF_hand_dom"/>
</dbReference>
<evidence type="ECO:0000259" key="3">
    <source>
        <dbReference type="PROSITE" id="PS50222"/>
    </source>
</evidence>
<evidence type="ECO:0000313" key="4">
    <source>
        <dbReference type="EMBL" id="CAK8998442.1"/>
    </source>
</evidence>